<evidence type="ECO:0000313" key="3">
    <source>
        <dbReference type="EMBL" id="MEV0365143.1"/>
    </source>
</evidence>
<name>A0ABV3FC54_9NOCA</name>
<keyword evidence="2" id="KW-0812">Transmembrane</keyword>
<organism evidence="3 4">
    <name type="scientific">Nocardia fusca</name>
    <dbReference type="NCBI Taxonomy" id="941183"/>
    <lineage>
        <taxon>Bacteria</taxon>
        <taxon>Bacillati</taxon>
        <taxon>Actinomycetota</taxon>
        <taxon>Actinomycetes</taxon>
        <taxon>Mycobacteriales</taxon>
        <taxon>Nocardiaceae</taxon>
        <taxon>Nocardia</taxon>
    </lineage>
</organism>
<dbReference type="EMBL" id="JBFAIH010000012">
    <property type="protein sequence ID" value="MEV0365143.1"/>
    <property type="molecule type" value="Genomic_DNA"/>
</dbReference>
<dbReference type="Gene3D" id="1.20.90.10">
    <property type="entry name" value="Phospholipase A2 domain"/>
    <property type="match status" value="1"/>
</dbReference>
<keyword evidence="2" id="KW-0472">Membrane</keyword>
<evidence type="ECO:0008006" key="5">
    <source>
        <dbReference type="Google" id="ProtNLM"/>
    </source>
</evidence>
<comment type="caution">
    <text evidence="3">The sequence shown here is derived from an EMBL/GenBank/DDBJ whole genome shotgun (WGS) entry which is preliminary data.</text>
</comment>
<keyword evidence="4" id="KW-1185">Reference proteome</keyword>
<dbReference type="RefSeq" id="WP_357981122.1">
    <property type="nucleotide sequence ID" value="NZ_JBFAIH010000012.1"/>
</dbReference>
<evidence type="ECO:0000256" key="2">
    <source>
        <dbReference type="SAM" id="Phobius"/>
    </source>
</evidence>
<evidence type="ECO:0000313" key="4">
    <source>
        <dbReference type="Proteomes" id="UP001551658"/>
    </source>
</evidence>
<feature type="transmembrane region" description="Helical" evidence="2">
    <location>
        <begin position="211"/>
        <end position="230"/>
    </location>
</feature>
<protein>
    <recommendedName>
        <fullName evidence="5">Phospholipase A2-like protein</fullName>
    </recommendedName>
</protein>
<accession>A0ABV3FC54</accession>
<keyword evidence="2" id="KW-1133">Transmembrane helix</keyword>
<gene>
    <name evidence="3" type="ORF">AB0H72_20820</name>
</gene>
<proteinExistence type="predicted"/>
<sequence length="310" mass="33090">MASPRNDHPRRPRRRFRRISLPAFTGAALFGLVITAVPAPTSEAVGIDGSVTAPAGLAVVDLTSGDTVVDSVAAIPRDFADRLGYQPVVRQGVLVAPDGDCSSPVELPPEFDTACMAHDLGYDLLRYADRTGAPLGPWARQALDRTLSVRLHQACETHTEPVVRTRCETLAGIAATAVELNSRRQHYGVPVVETLSQVAAQAATDHPTRPWLLRAVALGLATMVALVFGIRRLHRRIRRTAAPGVRIPVGSVRPRRATGLPRPAFTRLLLPCARWLPGFAPPPAAAPPDPAFPTGVHLLPATTPPPARTG</sequence>
<feature type="region of interest" description="Disordered" evidence="1">
    <location>
        <begin position="286"/>
        <end position="310"/>
    </location>
</feature>
<evidence type="ECO:0000256" key="1">
    <source>
        <dbReference type="SAM" id="MobiDB-lite"/>
    </source>
</evidence>
<dbReference type="Proteomes" id="UP001551658">
    <property type="component" value="Unassembled WGS sequence"/>
</dbReference>
<reference evidence="3 4" key="1">
    <citation type="submission" date="2024-06" db="EMBL/GenBank/DDBJ databases">
        <title>The Natural Products Discovery Center: Release of the First 8490 Sequenced Strains for Exploring Actinobacteria Biosynthetic Diversity.</title>
        <authorList>
            <person name="Kalkreuter E."/>
            <person name="Kautsar S.A."/>
            <person name="Yang D."/>
            <person name="Bader C.D."/>
            <person name="Teijaro C.N."/>
            <person name="Fluegel L."/>
            <person name="Davis C.M."/>
            <person name="Simpson J.R."/>
            <person name="Lauterbach L."/>
            <person name="Steele A.D."/>
            <person name="Gui C."/>
            <person name="Meng S."/>
            <person name="Li G."/>
            <person name="Viehrig K."/>
            <person name="Ye F."/>
            <person name="Su P."/>
            <person name="Kiefer A.F."/>
            <person name="Nichols A."/>
            <person name="Cepeda A.J."/>
            <person name="Yan W."/>
            <person name="Fan B."/>
            <person name="Jiang Y."/>
            <person name="Adhikari A."/>
            <person name="Zheng C.-J."/>
            <person name="Schuster L."/>
            <person name="Cowan T.M."/>
            <person name="Smanski M.J."/>
            <person name="Chevrette M.G."/>
            <person name="De Carvalho L.P.S."/>
            <person name="Shen B."/>
        </authorList>
    </citation>
    <scope>NUCLEOTIDE SEQUENCE [LARGE SCALE GENOMIC DNA]</scope>
    <source>
        <strain evidence="3 4">NPDC050671</strain>
    </source>
</reference>
<dbReference type="InterPro" id="IPR036444">
    <property type="entry name" value="PLipase_A2_dom_sf"/>
</dbReference>
<dbReference type="SUPFAM" id="SSF48619">
    <property type="entry name" value="Phospholipase A2, PLA2"/>
    <property type="match status" value="1"/>
</dbReference>